<dbReference type="InterPro" id="IPR052033">
    <property type="entry name" value="Glutaryl-CoA_DH_mitochondrial"/>
</dbReference>
<dbReference type="PANTHER" id="PTHR42807:SF1">
    <property type="entry name" value="GLUTARYL-COA DEHYDROGENASE, MITOCHONDRIAL"/>
    <property type="match status" value="1"/>
</dbReference>
<organism evidence="9 10">
    <name type="scientific">Plectus sambesii</name>
    <dbReference type="NCBI Taxonomy" id="2011161"/>
    <lineage>
        <taxon>Eukaryota</taxon>
        <taxon>Metazoa</taxon>
        <taxon>Ecdysozoa</taxon>
        <taxon>Nematoda</taxon>
        <taxon>Chromadorea</taxon>
        <taxon>Plectida</taxon>
        <taxon>Plectina</taxon>
        <taxon>Plectoidea</taxon>
        <taxon>Plectidae</taxon>
        <taxon>Plectus</taxon>
    </lineage>
</organism>
<dbReference type="Proteomes" id="UP000887566">
    <property type="component" value="Unplaced"/>
</dbReference>
<keyword evidence="3" id="KW-0285">Flavoprotein</keyword>
<reference evidence="10" key="1">
    <citation type="submission" date="2022-11" db="UniProtKB">
        <authorList>
            <consortium name="WormBaseParasite"/>
        </authorList>
    </citation>
    <scope>IDENTIFICATION</scope>
</reference>
<evidence type="ECO:0000256" key="4">
    <source>
        <dbReference type="ARBA" id="ARBA00022827"/>
    </source>
</evidence>
<dbReference type="WBParaSite" id="PSAMB.scaffold21043size663.g38209.t1">
    <property type="protein sequence ID" value="PSAMB.scaffold21043size663.g38209.t1"/>
    <property type="gene ID" value="PSAMB.scaffold21043size663.g38209"/>
</dbReference>
<dbReference type="GO" id="GO:0000062">
    <property type="term" value="F:fatty-acyl-CoA binding"/>
    <property type="evidence" value="ECO:0007669"/>
    <property type="project" value="TreeGrafter"/>
</dbReference>
<dbReference type="GO" id="GO:0033539">
    <property type="term" value="P:fatty acid beta-oxidation using acyl-CoA dehydrogenase"/>
    <property type="evidence" value="ECO:0007669"/>
    <property type="project" value="TreeGrafter"/>
</dbReference>
<dbReference type="InterPro" id="IPR046373">
    <property type="entry name" value="Acyl-CoA_Oxase/DH_mid-dom_sf"/>
</dbReference>
<keyword evidence="5" id="KW-0809">Transit peptide</keyword>
<dbReference type="GO" id="GO:0004361">
    <property type="term" value="F:glutaryl-CoA dehydrogenase activity"/>
    <property type="evidence" value="ECO:0007669"/>
    <property type="project" value="TreeGrafter"/>
</dbReference>
<dbReference type="Gene3D" id="2.40.110.10">
    <property type="entry name" value="Butyryl-CoA Dehydrogenase, subunit A, domain 2"/>
    <property type="match status" value="1"/>
</dbReference>
<evidence type="ECO:0000256" key="6">
    <source>
        <dbReference type="ARBA" id="ARBA00023002"/>
    </source>
</evidence>
<evidence type="ECO:0000256" key="2">
    <source>
        <dbReference type="ARBA" id="ARBA00004173"/>
    </source>
</evidence>
<comment type="cofactor">
    <cofactor evidence="1">
        <name>FAD</name>
        <dbReference type="ChEBI" id="CHEBI:57692"/>
    </cofactor>
</comment>
<dbReference type="Gene3D" id="1.10.540.10">
    <property type="entry name" value="Acyl-CoA dehydrogenase/oxidase, N-terminal domain"/>
    <property type="match status" value="1"/>
</dbReference>
<evidence type="ECO:0000259" key="8">
    <source>
        <dbReference type="Pfam" id="PF02771"/>
    </source>
</evidence>
<dbReference type="Pfam" id="PF02771">
    <property type="entry name" value="Acyl-CoA_dh_N"/>
    <property type="match status" value="1"/>
</dbReference>
<proteinExistence type="predicted"/>
<dbReference type="PANTHER" id="PTHR42807">
    <property type="entry name" value="GLUTARYL-COA DEHYDROGENASE, MITOCHONDRIAL"/>
    <property type="match status" value="1"/>
</dbReference>
<dbReference type="GO" id="GO:0046949">
    <property type="term" value="P:fatty-acyl-CoA biosynthetic process"/>
    <property type="evidence" value="ECO:0007669"/>
    <property type="project" value="TreeGrafter"/>
</dbReference>
<evidence type="ECO:0000256" key="5">
    <source>
        <dbReference type="ARBA" id="ARBA00022946"/>
    </source>
</evidence>
<name>A0A914VM49_9BILA</name>
<dbReference type="InterPro" id="IPR009100">
    <property type="entry name" value="AcylCoA_DH/oxidase_NM_dom_sf"/>
</dbReference>
<keyword evidence="4" id="KW-0274">FAD</keyword>
<keyword evidence="6" id="KW-0560">Oxidoreductase</keyword>
<keyword evidence="7" id="KW-0496">Mitochondrion</keyword>
<comment type="subcellular location">
    <subcellularLocation>
        <location evidence="2">Mitochondrion</location>
    </subcellularLocation>
</comment>
<dbReference type="GO" id="GO:0050660">
    <property type="term" value="F:flavin adenine dinucleotide binding"/>
    <property type="evidence" value="ECO:0007669"/>
    <property type="project" value="InterPro"/>
</dbReference>
<feature type="domain" description="Acyl-CoA dehydrogenase/oxidase N-terminal" evidence="8">
    <location>
        <begin position="1"/>
        <end position="27"/>
    </location>
</feature>
<sequence length="61" mass="6665">SLVMWPIYTYGTDAQKDKWLPRLATGELIGCFGLTEPDHGSDPAGMKTVLVVNFFLIGPVP</sequence>
<dbReference type="InterPro" id="IPR037069">
    <property type="entry name" value="AcylCoA_DH/ox_N_sf"/>
</dbReference>
<evidence type="ECO:0000313" key="9">
    <source>
        <dbReference type="Proteomes" id="UP000887566"/>
    </source>
</evidence>
<dbReference type="InterPro" id="IPR013786">
    <property type="entry name" value="AcylCoA_DH/ox_N"/>
</dbReference>
<protein>
    <submittedName>
        <fullName evidence="10">Acyl-CoA dehydrogenase/oxidase N-terminal domain-containing protein</fullName>
    </submittedName>
</protein>
<dbReference type="GO" id="GO:0005739">
    <property type="term" value="C:mitochondrion"/>
    <property type="evidence" value="ECO:0007669"/>
    <property type="project" value="UniProtKB-SubCell"/>
</dbReference>
<accession>A0A914VM49</accession>
<dbReference type="AlphaFoldDB" id="A0A914VM49"/>
<dbReference type="SUPFAM" id="SSF56645">
    <property type="entry name" value="Acyl-CoA dehydrogenase NM domain-like"/>
    <property type="match status" value="1"/>
</dbReference>
<evidence type="ECO:0000256" key="3">
    <source>
        <dbReference type="ARBA" id="ARBA00022630"/>
    </source>
</evidence>
<evidence type="ECO:0000313" key="10">
    <source>
        <dbReference type="WBParaSite" id="PSAMB.scaffold21043size663.g38209.t1"/>
    </source>
</evidence>
<evidence type="ECO:0000256" key="7">
    <source>
        <dbReference type="ARBA" id="ARBA00023128"/>
    </source>
</evidence>
<evidence type="ECO:0000256" key="1">
    <source>
        <dbReference type="ARBA" id="ARBA00001974"/>
    </source>
</evidence>
<keyword evidence="9" id="KW-1185">Reference proteome</keyword>